<protein>
    <submittedName>
        <fullName evidence="2">Uncharacterized protein</fullName>
    </submittedName>
</protein>
<reference evidence="2" key="2">
    <citation type="submission" date="2013-11" db="EMBL/GenBank/DDBJ databases">
        <title>The Genome Sequence of Phytophthora parasitica CJ05E6.</title>
        <authorList>
            <consortium name="The Broad Institute Genomics Platform"/>
            <person name="Russ C."/>
            <person name="Tyler B."/>
            <person name="Panabieres F."/>
            <person name="Shan W."/>
            <person name="Tripathy S."/>
            <person name="Grunwald N."/>
            <person name="Machado M."/>
            <person name="Johnson C.S."/>
            <person name="Arredondo F."/>
            <person name="Hong C."/>
            <person name="Coffey M."/>
            <person name="Young S.K."/>
            <person name="Zeng Q."/>
            <person name="Gargeya S."/>
            <person name="Fitzgerald M."/>
            <person name="Abouelleil A."/>
            <person name="Alvarado L."/>
            <person name="Chapman S.B."/>
            <person name="Gainer-Dewar J."/>
            <person name="Goldberg J."/>
            <person name="Griggs A."/>
            <person name="Gujja S."/>
            <person name="Hansen M."/>
            <person name="Howarth C."/>
            <person name="Imamovic A."/>
            <person name="Ireland A."/>
            <person name="Larimer J."/>
            <person name="McCowan C."/>
            <person name="Murphy C."/>
            <person name="Pearson M."/>
            <person name="Poon T.W."/>
            <person name="Priest M."/>
            <person name="Roberts A."/>
            <person name="Saif S."/>
            <person name="Shea T."/>
            <person name="Sykes S."/>
            <person name="Wortman J."/>
            <person name="Nusbaum C."/>
            <person name="Birren B."/>
        </authorList>
    </citation>
    <scope>NUCLEOTIDE SEQUENCE [LARGE SCALE GENOMIC DNA]</scope>
    <source>
        <strain evidence="2">CJ05E6</strain>
    </source>
</reference>
<reference evidence="1" key="1">
    <citation type="submission" date="2013-11" db="EMBL/GenBank/DDBJ databases">
        <title>The Genome Sequence of Phytophthora parasitica CJ02B3.</title>
        <authorList>
            <consortium name="The Broad Institute Genomics Platform"/>
            <person name="Russ C."/>
            <person name="Tyler B."/>
            <person name="Panabieres F."/>
            <person name="Shan W."/>
            <person name="Tripathy S."/>
            <person name="Grunwald N."/>
            <person name="Machado M."/>
            <person name="Johnson C.S."/>
            <person name="Arredondo F."/>
            <person name="Hong C."/>
            <person name="Coffey M."/>
            <person name="Young S.K."/>
            <person name="Zeng Q."/>
            <person name="Gargeya S."/>
            <person name="Fitzgerald M."/>
            <person name="Abouelleil A."/>
            <person name="Alvarado L."/>
            <person name="Chapman S.B."/>
            <person name="Gainer-Dewar J."/>
            <person name="Goldberg J."/>
            <person name="Griggs A."/>
            <person name="Gujja S."/>
            <person name="Hansen M."/>
            <person name="Howarth C."/>
            <person name="Imamovic A."/>
            <person name="Ireland A."/>
            <person name="Larimer J."/>
            <person name="McCowan C."/>
            <person name="Murphy C."/>
            <person name="Pearson M."/>
            <person name="Poon T.W."/>
            <person name="Priest M."/>
            <person name="Roberts A."/>
            <person name="Saif S."/>
            <person name="Shea T."/>
            <person name="Sykes S."/>
            <person name="Wortman J."/>
            <person name="Nusbaum C."/>
            <person name="Birren B."/>
        </authorList>
    </citation>
    <scope>NUCLEOTIDE SEQUENCE [LARGE SCALE GENOMIC DNA]</scope>
    <source>
        <strain evidence="1">CJ02B3</strain>
    </source>
</reference>
<dbReference type="Proteomes" id="UP000053864">
    <property type="component" value="Unassembled WGS sequence"/>
</dbReference>
<dbReference type="EMBL" id="KI674967">
    <property type="protein sequence ID" value="ETL31809.1"/>
    <property type="molecule type" value="Genomic_DNA"/>
</dbReference>
<name>W2IC29_PHYNI</name>
<dbReference type="AlphaFoldDB" id="W2IC29"/>
<accession>W2IC29</accession>
<proteinExistence type="predicted"/>
<evidence type="ECO:0000313" key="1">
    <source>
        <dbReference type="EMBL" id="ETK78379.1"/>
    </source>
</evidence>
<evidence type="ECO:0000313" key="2">
    <source>
        <dbReference type="EMBL" id="ETL31809.1"/>
    </source>
</evidence>
<organism evidence="2">
    <name type="scientific">Phytophthora nicotianae</name>
    <name type="common">Potato buckeye rot agent</name>
    <name type="synonym">Phytophthora parasitica</name>
    <dbReference type="NCBI Taxonomy" id="4792"/>
    <lineage>
        <taxon>Eukaryota</taxon>
        <taxon>Sar</taxon>
        <taxon>Stramenopiles</taxon>
        <taxon>Oomycota</taxon>
        <taxon>Peronosporomycetes</taxon>
        <taxon>Peronosporales</taxon>
        <taxon>Peronosporaceae</taxon>
        <taxon>Phytophthora</taxon>
    </lineage>
</organism>
<dbReference type="EMBL" id="KI688209">
    <property type="protein sequence ID" value="ETK78379.1"/>
    <property type="molecule type" value="Genomic_DNA"/>
</dbReference>
<dbReference type="Proteomes" id="UP000053236">
    <property type="component" value="Unassembled WGS sequence"/>
</dbReference>
<sequence length="46" mass="5632">MKPRPGRLKFRLRCHEFSRVQRLLVVTIRIRGSRLRFFLRRPVPGE</sequence>
<gene>
    <name evidence="1" type="ORF">L915_15574</name>
    <name evidence="2" type="ORF">L916_15471</name>
</gene>